<evidence type="ECO:0000313" key="12">
    <source>
        <dbReference type="Proteomes" id="UP000654401"/>
    </source>
</evidence>
<accession>A0A8J6TSX0</accession>
<proteinExistence type="predicted"/>
<dbReference type="InterPro" id="IPR048472">
    <property type="entry name" value="DNA_pol_IIIA_C"/>
</dbReference>
<dbReference type="Pfam" id="PF17657">
    <property type="entry name" value="DNA_pol3_finger"/>
    <property type="match status" value="1"/>
</dbReference>
<comment type="catalytic activity">
    <reaction evidence="9">
        <text>DNA(n) + a 2'-deoxyribonucleoside 5'-triphosphate = DNA(n+1) + diphosphate</text>
        <dbReference type="Rhea" id="RHEA:22508"/>
        <dbReference type="Rhea" id="RHEA-COMP:17339"/>
        <dbReference type="Rhea" id="RHEA-COMP:17340"/>
        <dbReference type="ChEBI" id="CHEBI:33019"/>
        <dbReference type="ChEBI" id="CHEBI:61560"/>
        <dbReference type="ChEBI" id="CHEBI:173112"/>
        <dbReference type="EC" id="2.7.7.7"/>
    </reaction>
</comment>
<dbReference type="GO" id="GO:0006260">
    <property type="term" value="P:DNA replication"/>
    <property type="evidence" value="ECO:0007669"/>
    <property type="project" value="UniProtKB-KW"/>
</dbReference>
<evidence type="ECO:0000256" key="9">
    <source>
        <dbReference type="ARBA" id="ARBA00049244"/>
    </source>
</evidence>
<dbReference type="Gene3D" id="2.40.50.140">
    <property type="entry name" value="Nucleic acid-binding proteins"/>
    <property type="match status" value="1"/>
</dbReference>
<dbReference type="InterPro" id="IPR004805">
    <property type="entry name" value="DnaE2/DnaE/PolC"/>
</dbReference>
<dbReference type="GO" id="GO:0005737">
    <property type="term" value="C:cytoplasm"/>
    <property type="evidence" value="ECO:0007669"/>
    <property type="project" value="UniProtKB-SubCell"/>
</dbReference>
<keyword evidence="5 11" id="KW-0808">Transferase</keyword>
<name>A0A8J6TSX0_9GAMM</name>
<keyword evidence="6 11" id="KW-0548">Nucleotidyltransferase</keyword>
<dbReference type="Gene3D" id="1.10.10.1600">
    <property type="entry name" value="Bacterial DNA polymerase III alpha subunit, thumb domain"/>
    <property type="match status" value="1"/>
</dbReference>
<dbReference type="InterPro" id="IPR011708">
    <property type="entry name" value="DNA_pol3_alpha_NTPase_dom"/>
</dbReference>
<evidence type="ECO:0000256" key="5">
    <source>
        <dbReference type="ARBA" id="ARBA00022679"/>
    </source>
</evidence>
<dbReference type="PANTHER" id="PTHR32294:SF0">
    <property type="entry name" value="DNA POLYMERASE III SUBUNIT ALPHA"/>
    <property type="match status" value="1"/>
</dbReference>
<keyword evidence="4" id="KW-0963">Cytoplasm</keyword>
<dbReference type="GO" id="GO:0003676">
    <property type="term" value="F:nucleic acid binding"/>
    <property type="evidence" value="ECO:0007669"/>
    <property type="project" value="InterPro"/>
</dbReference>
<organism evidence="11 12">
    <name type="scientific">Candidatus Thiopontia autotrophica</name>
    <dbReference type="NCBI Taxonomy" id="2841688"/>
    <lineage>
        <taxon>Bacteria</taxon>
        <taxon>Pseudomonadati</taxon>
        <taxon>Pseudomonadota</taxon>
        <taxon>Gammaproteobacteria</taxon>
        <taxon>Candidatus Thiopontia</taxon>
    </lineage>
</organism>
<evidence type="ECO:0000256" key="8">
    <source>
        <dbReference type="ARBA" id="ARBA00022932"/>
    </source>
</evidence>
<dbReference type="InterPro" id="IPR029460">
    <property type="entry name" value="DNAPol_HHH"/>
</dbReference>
<dbReference type="SUPFAM" id="SSF89550">
    <property type="entry name" value="PHP domain-like"/>
    <property type="match status" value="1"/>
</dbReference>
<dbReference type="InterPro" id="IPR012340">
    <property type="entry name" value="NA-bd_OB-fold"/>
</dbReference>
<dbReference type="Proteomes" id="UP000654401">
    <property type="component" value="Unassembled WGS sequence"/>
</dbReference>
<dbReference type="Gene3D" id="1.10.150.870">
    <property type="match status" value="1"/>
</dbReference>
<dbReference type="InterPro" id="IPR003141">
    <property type="entry name" value="Pol/His_phosphatase_N"/>
</dbReference>
<dbReference type="InterPro" id="IPR004013">
    <property type="entry name" value="PHP_dom"/>
</dbReference>
<dbReference type="Pfam" id="PF02811">
    <property type="entry name" value="PHP"/>
    <property type="match status" value="1"/>
</dbReference>
<evidence type="ECO:0000313" key="11">
    <source>
        <dbReference type="EMBL" id="MBC8520083.1"/>
    </source>
</evidence>
<dbReference type="FunFam" id="1.10.150.870:FF:000001">
    <property type="entry name" value="DNA polymerase III subunit alpha"/>
    <property type="match status" value="1"/>
</dbReference>
<evidence type="ECO:0000256" key="3">
    <source>
        <dbReference type="ARBA" id="ARBA00019114"/>
    </source>
</evidence>
<dbReference type="CDD" id="cd07433">
    <property type="entry name" value="PHP_PolIIIA_DnaE1"/>
    <property type="match status" value="1"/>
</dbReference>
<comment type="caution">
    <text evidence="11">The sequence shown here is derived from an EMBL/GenBank/DDBJ whole genome shotgun (WGS) entry which is preliminary data.</text>
</comment>
<evidence type="ECO:0000256" key="7">
    <source>
        <dbReference type="ARBA" id="ARBA00022705"/>
    </source>
</evidence>
<evidence type="ECO:0000256" key="4">
    <source>
        <dbReference type="ARBA" id="ARBA00022490"/>
    </source>
</evidence>
<dbReference type="SUPFAM" id="SSF50249">
    <property type="entry name" value="Nucleic acid-binding proteins"/>
    <property type="match status" value="1"/>
</dbReference>
<feature type="domain" description="Polymerase/histidinol phosphatase N-terminal" evidence="10">
    <location>
        <begin position="4"/>
        <end position="71"/>
    </location>
</feature>
<dbReference type="Pfam" id="PF01336">
    <property type="entry name" value="tRNA_anti-codon"/>
    <property type="match status" value="1"/>
</dbReference>
<keyword evidence="7" id="KW-0235">DNA replication</keyword>
<dbReference type="PANTHER" id="PTHR32294">
    <property type="entry name" value="DNA POLYMERASE III SUBUNIT ALPHA"/>
    <property type="match status" value="1"/>
</dbReference>
<dbReference type="InterPro" id="IPR004365">
    <property type="entry name" value="NA-bd_OB_tRNA"/>
</dbReference>
<dbReference type="Pfam" id="PF20914">
    <property type="entry name" value="DNA_pol_IIIA_C"/>
    <property type="match status" value="1"/>
</dbReference>
<dbReference type="EMBL" id="JACNFK010000034">
    <property type="protein sequence ID" value="MBC8520083.1"/>
    <property type="molecule type" value="Genomic_DNA"/>
</dbReference>
<evidence type="ECO:0000256" key="2">
    <source>
        <dbReference type="ARBA" id="ARBA00012417"/>
    </source>
</evidence>
<comment type="subcellular location">
    <subcellularLocation>
        <location evidence="1">Cytoplasm</location>
    </subcellularLocation>
</comment>
<protein>
    <recommendedName>
        <fullName evidence="3">DNA polymerase III subunit alpha</fullName>
        <ecNumber evidence="2">2.7.7.7</ecNumber>
    </recommendedName>
</protein>
<dbReference type="EC" id="2.7.7.7" evidence="2"/>
<gene>
    <name evidence="11" type="primary">dnaE</name>
    <name evidence="11" type="ORF">H8D24_06735</name>
</gene>
<evidence type="ECO:0000256" key="6">
    <source>
        <dbReference type="ARBA" id="ARBA00022695"/>
    </source>
</evidence>
<dbReference type="FunFam" id="1.10.10.1600:FF:000001">
    <property type="entry name" value="DNA polymerase III subunit alpha"/>
    <property type="match status" value="1"/>
</dbReference>
<dbReference type="Pfam" id="PF07733">
    <property type="entry name" value="DNA_pol3_alpha"/>
    <property type="match status" value="1"/>
</dbReference>
<dbReference type="GO" id="GO:0003887">
    <property type="term" value="F:DNA-directed DNA polymerase activity"/>
    <property type="evidence" value="ECO:0007669"/>
    <property type="project" value="UniProtKB-KW"/>
</dbReference>
<dbReference type="NCBIfam" id="TIGR00594">
    <property type="entry name" value="polc"/>
    <property type="match status" value="1"/>
</dbReference>
<keyword evidence="8" id="KW-0239">DNA-directed DNA polymerase</keyword>
<dbReference type="InterPro" id="IPR049821">
    <property type="entry name" value="PolIIIA_DnaE1_PHP"/>
</dbReference>
<dbReference type="GO" id="GO:0008408">
    <property type="term" value="F:3'-5' exonuclease activity"/>
    <property type="evidence" value="ECO:0007669"/>
    <property type="project" value="InterPro"/>
</dbReference>
<dbReference type="Gene3D" id="3.20.20.140">
    <property type="entry name" value="Metal-dependent hydrolases"/>
    <property type="match status" value="1"/>
</dbReference>
<dbReference type="InterPro" id="IPR016195">
    <property type="entry name" value="Pol/histidinol_Pase-like"/>
</dbReference>
<dbReference type="InterPro" id="IPR040982">
    <property type="entry name" value="DNA_pol3_finger"/>
</dbReference>
<sequence length="1165" mass="131138">MSFVHLRLHSEYSMENGLIRIAPLMEALQSGGMSAVAVTDIGNMFATVKFYRAAVAAGIKPVIGAEIRVRTLSEGSAVSRLVLLAQDNSGFKNLKTLISRSYLEGQHRGVPQLEREWFDGYTDGLIAISGGRSGDVGQALLADEEGEAISHIKSWMALFPGRYYLELQRTARGGDENWNHAAVALAEKFDLPVVATNDVHFLHKDEFDAHEARVCIHDGRVLDDPRRPKNFTPEQYLRSAEEMESLFKDIPEAIENSLEITRRCNVSLSLGENYLPDFPIPVGLTIEQFFQQESESGLEWRLKQLFGDASTIEEKRAPYDERLKIELDVINGMGFPGYFLIVADFIRWTKEHNIPVGPGRGSGAGSLVAYSLKITDLDPLKYELLFERFLNPERVSMPDFDVDFCMDRRDEVIRYVADTYGHDRVSQIITYGRMNAKAVVRDVGRVQGHPYGMVDRIAKLIPFDLKMTLEKALNESEDLRERYDSDSDVKELIDLAKSLEGVARNAGKHAGGVVISPSDINDFTPIYCEESGTGLVTQFDKDDVEAVGLVKFDFLGLRTLTIIDWAVEMIDQQRKGGGEEPLLIEEINMADRKTFELLQSCQTTAVFQLESSGMKELIGKLQPDSFEDIVALVALYRPGPLESGMVDNFIDRKHGREVISYPDAKYQHDSLKIILEPTYGVILYQEQVMQIAQVLAGYSLGGADMLRRAMGKKKPEEMAKQRSIFEQGAVANGVDSKLAMKIFDLVEKFAGYGFNKSHSAAYALISYQTAWLKAHYPAPFMAAVLSADMDNTDKVVTLIEECRVMKLDVHPPDINRSHFRFTVFDNRDVVYGLGAIKGVGEAAIEGIIEERESSGSYVDIFDFCRRVDLRKANKRVLESLIRAGALDEIAQQFMDGEVWDGRSTLMKSLPDAMKAAEQHVRDQERGQWDLFGEQEDSDNGVDITYKQASPWTENERLIGERDTLGLYLTGHPIEQHEEELGHMITQRISELISDRDKQVTIAGLMISMRVVKTRTGKPLAILVLDDRTGRLEMTLFDESYEKYRHFLEKDSILVVRGTVTEDDYSGGLRMNVEELWNLDGARASHMRRLIIHLDKGQMVGNPAGYLANILKPFCEGSCPVQIHYQQPQAVVKMDLGAEWNVQPSENLFHRLREHLGEESVEPDYP</sequence>
<dbReference type="CDD" id="cd04485">
    <property type="entry name" value="DnaE_OBF"/>
    <property type="match status" value="1"/>
</dbReference>
<evidence type="ECO:0000256" key="1">
    <source>
        <dbReference type="ARBA" id="ARBA00004496"/>
    </source>
</evidence>
<evidence type="ECO:0000259" key="10">
    <source>
        <dbReference type="SMART" id="SM00481"/>
    </source>
</evidence>
<dbReference type="NCBIfam" id="NF004226">
    <property type="entry name" value="PRK05673.1"/>
    <property type="match status" value="1"/>
</dbReference>
<dbReference type="AlphaFoldDB" id="A0A8J6TSX0"/>
<dbReference type="InterPro" id="IPR041931">
    <property type="entry name" value="DNA_pol3_alpha_thumb_dom"/>
</dbReference>
<reference evidence="11 12" key="1">
    <citation type="submission" date="2020-08" db="EMBL/GenBank/DDBJ databases">
        <title>Bridging the membrane lipid divide: bacteria of the FCB group superphylum have the potential to synthesize archaeal ether lipids.</title>
        <authorList>
            <person name="Villanueva L."/>
            <person name="Von Meijenfeldt F.A.B."/>
            <person name="Westbye A.B."/>
            <person name="Yadav S."/>
            <person name="Hopmans E.C."/>
            <person name="Dutilh B.E."/>
            <person name="Sinninghe Damste J.S."/>
        </authorList>
    </citation>
    <scope>NUCLEOTIDE SEQUENCE [LARGE SCALE GENOMIC DNA]</scope>
    <source>
        <strain evidence="11">NIOZ-UU100</strain>
    </source>
</reference>
<dbReference type="Pfam" id="PF14579">
    <property type="entry name" value="HHH_6"/>
    <property type="match status" value="1"/>
</dbReference>
<dbReference type="SMART" id="SM00481">
    <property type="entry name" value="POLIIIAc"/>
    <property type="match status" value="1"/>
</dbReference>